<dbReference type="SUPFAM" id="SSF46689">
    <property type="entry name" value="Homeodomain-like"/>
    <property type="match status" value="1"/>
</dbReference>
<evidence type="ECO:0000313" key="7">
    <source>
        <dbReference type="Proteomes" id="UP000256869"/>
    </source>
</evidence>
<dbReference type="SUPFAM" id="SSF48498">
    <property type="entry name" value="Tetracyclin repressor-like, C-terminal domain"/>
    <property type="match status" value="1"/>
</dbReference>
<dbReference type="Pfam" id="PF00440">
    <property type="entry name" value="TetR_N"/>
    <property type="match status" value="1"/>
</dbReference>
<evidence type="ECO:0000259" key="5">
    <source>
        <dbReference type="PROSITE" id="PS50977"/>
    </source>
</evidence>
<organism evidence="6 7">
    <name type="scientific">Cohnella lupini</name>
    <dbReference type="NCBI Taxonomy" id="1294267"/>
    <lineage>
        <taxon>Bacteria</taxon>
        <taxon>Bacillati</taxon>
        <taxon>Bacillota</taxon>
        <taxon>Bacilli</taxon>
        <taxon>Bacillales</taxon>
        <taxon>Paenibacillaceae</taxon>
        <taxon>Cohnella</taxon>
    </lineage>
</organism>
<evidence type="ECO:0000256" key="2">
    <source>
        <dbReference type="ARBA" id="ARBA00023125"/>
    </source>
</evidence>
<dbReference type="PANTHER" id="PTHR47506:SF6">
    <property type="entry name" value="HTH-TYPE TRANSCRIPTIONAL REPRESSOR NEMR"/>
    <property type="match status" value="1"/>
</dbReference>
<sequence length="198" mass="22792">MKKNKFQLKREATYQLLLEAGLICFSERGYTATTLGDIVERTGHTKGAFYGHFKSKEELFFHILDYQFQITSGWTDIPKEYSPSDTTLEEVITITLTRLSQMQKGVDNWIVVLTDFYLQTKHLPEYQEKLTEKYRQWVAGIEKLIVVLQEQGWIPRDKDPHIIAVQVIAFNEGYTIFSSLFGGSNAEALIQGLVKLMS</sequence>
<dbReference type="EMBL" id="QRDY01000030">
    <property type="protein sequence ID" value="RED52832.1"/>
    <property type="molecule type" value="Genomic_DNA"/>
</dbReference>
<name>A0A3D9HTJ6_9BACL</name>
<feature type="domain" description="HTH tetR-type" evidence="5">
    <location>
        <begin position="11"/>
        <end position="71"/>
    </location>
</feature>
<proteinExistence type="predicted"/>
<evidence type="ECO:0000256" key="4">
    <source>
        <dbReference type="PROSITE-ProRule" id="PRU00335"/>
    </source>
</evidence>
<dbReference type="AlphaFoldDB" id="A0A3D9HTJ6"/>
<dbReference type="RefSeq" id="WP_115995653.1">
    <property type="nucleotide sequence ID" value="NZ_QRDY01000030.1"/>
</dbReference>
<dbReference type="InterPro" id="IPR001647">
    <property type="entry name" value="HTH_TetR"/>
</dbReference>
<protein>
    <submittedName>
        <fullName evidence="6">TetR family transcriptional regulator</fullName>
    </submittedName>
</protein>
<dbReference type="PRINTS" id="PR00455">
    <property type="entry name" value="HTHTETR"/>
</dbReference>
<dbReference type="Proteomes" id="UP000256869">
    <property type="component" value="Unassembled WGS sequence"/>
</dbReference>
<dbReference type="InterPro" id="IPR036271">
    <property type="entry name" value="Tet_transcr_reg_TetR-rel_C_sf"/>
</dbReference>
<accession>A0A3D9HTJ6</accession>
<dbReference type="OrthoDB" id="9785164at2"/>
<reference evidence="6 7" key="1">
    <citation type="submission" date="2018-07" db="EMBL/GenBank/DDBJ databases">
        <title>Genomic Encyclopedia of Type Strains, Phase III (KMG-III): the genomes of soil and plant-associated and newly described type strains.</title>
        <authorList>
            <person name="Whitman W."/>
        </authorList>
    </citation>
    <scope>NUCLEOTIDE SEQUENCE [LARGE SCALE GENOMIC DNA]</scope>
    <source>
        <strain evidence="6 7">CECT 8236</strain>
    </source>
</reference>
<feature type="DNA-binding region" description="H-T-H motif" evidence="4">
    <location>
        <begin position="34"/>
        <end position="53"/>
    </location>
</feature>
<dbReference type="InterPro" id="IPR009057">
    <property type="entry name" value="Homeodomain-like_sf"/>
</dbReference>
<evidence type="ECO:0000256" key="3">
    <source>
        <dbReference type="ARBA" id="ARBA00023163"/>
    </source>
</evidence>
<comment type="caution">
    <text evidence="6">The sequence shown here is derived from an EMBL/GenBank/DDBJ whole genome shotgun (WGS) entry which is preliminary data.</text>
</comment>
<dbReference type="PROSITE" id="PS50977">
    <property type="entry name" value="HTH_TETR_2"/>
    <property type="match status" value="1"/>
</dbReference>
<keyword evidence="3" id="KW-0804">Transcription</keyword>
<evidence type="ECO:0000256" key="1">
    <source>
        <dbReference type="ARBA" id="ARBA00023015"/>
    </source>
</evidence>
<keyword evidence="1" id="KW-0805">Transcription regulation</keyword>
<gene>
    <name evidence="6" type="ORF">DFP95_13039</name>
</gene>
<dbReference type="GO" id="GO:0003677">
    <property type="term" value="F:DNA binding"/>
    <property type="evidence" value="ECO:0007669"/>
    <property type="project" value="UniProtKB-UniRule"/>
</dbReference>
<evidence type="ECO:0000313" key="6">
    <source>
        <dbReference type="EMBL" id="RED52832.1"/>
    </source>
</evidence>
<keyword evidence="2 4" id="KW-0238">DNA-binding</keyword>
<dbReference type="PANTHER" id="PTHR47506">
    <property type="entry name" value="TRANSCRIPTIONAL REGULATORY PROTEIN"/>
    <property type="match status" value="1"/>
</dbReference>
<keyword evidence="7" id="KW-1185">Reference proteome</keyword>
<dbReference type="Gene3D" id="1.10.10.60">
    <property type="entry name" value="Homeodomain-like"/>
    <property type="match status" value="1"/>
</dbReference>
<dbReference type="Gene3D" id="1.10.357.10">
    <property type="entry name" value="Tetracycline Repressor, domain 2"/>
    <property type="match status" value="1"/>
</dbReference>